<keyword evidence="2" id="KW-1185">Reference proteome</keyword>
<gene>
    <name evidence="1" type="ORF">H5410_019298</name>
</gene>
<dbReference type="EMBL" id="JACXVP010000003">
    <property type="protein sequence ID" value="KAG5619474.1"/>
    <property type="molecule type" value="Genomic_DNA"/>
</dbReference>
<comment type="caution">
    <text evidence="1">The sequence shown here is derived from an EMBL/GenBank/DDBJ whole genome shotgun (WGS) entry which is preliminary data.</text>
</comment>
<dbReference type="InterPro" id="IPR038737">
    <property type="entry name" value="SF3b_su1-like"/>
</dbReference>
<dbReference type="AlphaFoldDB" id="A0A9J6A531"/>
<proteinExistence type="predicted"/>
<evidence type="ECO:0000313" key="1">
    <source>
        <dbReference type="EMBL" id="KAG5619474.1"/>
    </source>
</evidence>
<sequence length="97" mass="11037">MGCMEVLLVFSGVVVTSSLSWRLLVRKQLFTMSKPKELRMTTAKIISFSLEMVTETIEKVVENLGASDIDSRLELFIDDILYAFQEQTNDDVNVMLN</sequence>
<protein>
    <submittedName>
        <fullName evidence="1">Uncharacterized protein</fullName>
    </submittedName>
</protein>
<dbReference type="Proteomes" id="UP000824120">
    <property type="component" value="Chromosome 3"/>
</dbReference>
<dbReference type="GO" id="GO:0000245">
    <property type="term" value="P:spliceosomal complex assembly"/>
    <property type="evidence" value="ECO:0007669"/>
    <property type="project" value="InterPro"/>
</dbReference>
<dbReference type="GO" id="GO:0003729">
    <property type="term" value="F:mRNA binding"/>
    <property type="evidence" value="ECO:0007669"/>
    <property type="project" value="InterPro"/>
</dbReference>
<dbReference type="OrthoDB" id="1736877at2759"/>
<reference evidence="1 2" key="1">
    <citation type="submission" date="2020-09" db="EMBL/GenBank/DDBJ databases">
        <title>De no assembly of potato wild relative species, Solanum commersonii.</title>
        <authorList>
            <person name="Cho K."/>
        </authorList>
    </citation>
    <scope>NUCLEOTIDE SEQUENCE [LARGE SCALE GENOMIC DNA]</scope>
    <source>
        <strain evidence="1">LZ3.2</strain>
        <tissue evidence="1">Leaf</tissue>
    </source>
</reference>
<organism evidence="1 2">
    <name type="scientific">Solanum commersonii</name>
    <name type="common">Commerson's wild potato</name>
    <name type="synonym">Commerson's nightshade</name>
    <dbReference type="NCBI Taxonomy" id="4109"/>
    <lineage>
        <taxon>Eukaryota</taxon>
        <taxon>Viridiplantae</taxon>
        <taxon>Streptophyta</taxon>
        <taxon>Embryophyta</taxon>
        <taxon>Tracheophyta</taxon>
        <taxon>Spermatophyta</taxon>
        <taxon>Magnoliopsida</taxon>
        <taxon>eudicotyledons</taxon>
        <taxon>Gunneridae</taxon>
        <taxon>Pentapetalae</taxon>
        <taxon>asterids</taxon>
        <taxon>lamiids</taxon>
        <taxon>Solanales</taxon>
        <taxon>Solanaceae</taxon>
        <taxon>Solanoideae</taxon>
        <taxon>Solaneae</taxon>
        <taxon>Solanum</taxon>
    </lineage>
</organism>
<dbReference type="PANTHER" id="PTHR12097">
    <property type="entry name" value="SPLICING FACTOR 3B, SUBUNIT 1-RELATED"/>
    <property type="match status" value="1"/>
</dbReference>
<evidence type="ECO:0000313" key="2">
    <source>
        <dbReference type="Proteomes" id="UP000824120"/>
    </source>
</evidence>
<name>A0A9J6A531_SOLCO</name>
<accession>A0A9J6A531</accession>